<feature type="compositionally biased region" description="Basic and acidic residues" evidence="1">
    <location>
        <begin position="375"/>
        <end position="385"/>
    </location>
</feature>
<dbReference type="Proteomes" id="UP001303889">
    <property type="component" value="Unassembled WGS sequence"/>
</dbReference>
<feature type="region of interest" description="Disordered" evidence="1">
    <location>
        <begin position="361"/>
        <end position="489"/>
    </location>
</feature>
<protein>
    <recommendedName>
        <fullName evidence="4">TBP-associated factor 4</fullName>
    </recommendedName>
</protein>
<feature type="compositionally biased region" description="Low complexity" evidence="1">
    <location>
        <begin position="442"/>
        <end position="460"/>
    </location>
</feature>
<feature type="compositionally biased region" description="Basic and acidic residues" evidence="1">
    <location>
        <begin position="404"/>
        <end position="419"/>
    </location>
</feature>
<keyword evidence="3" id="KW-1185">Reference proteome</keyword>
<comment type="caution">
    <text evidence="2">The sequence shown here is derived from an EMBL/GenBank/DDBJ whole genome shotgun (WGS) entry which is preliminary data.</text>
</comment>
<feature type="compositionally biased region" description="Polar residues" evidence="1">
    <location>
        <begin position="29"/>
        <end position="41"/>
    </location>
</feature>
<sequence>MPLQSCNAAGRTISILNDPDQEPIRGPTWSRSASVSSQVPRTLSMPPTPELLRSNSCDSRAEPVSPVTPVYDTAGGRFPLAPPPPPPFASVAYTRPRPPPFTNGGPPLHYAHRPASFAAPPPPPAPGAMGPPSKPPAKEIEYDVADSLAGTGIDLRAEEQYLAEFYAGTFTQEARTGAPANPPGTKGSFYGAGMANQPGEAIAAANQKAYEAEVAQQVWDEAAHRLAVMRSVEIANPFLIIANLHRRVEKIAKEHGLGVNLDLRNANPAGKLRAPQELTPPKVTVTTKPGPDGTMVSTTGSFLPHDAFLVDQLALVSIGTKHRLRELIEDANAVAVNRQTTSHGEIPAEWADVAVPLRTGLDSLPDAPETAADSNPKKRSFDDYASRGSSTKGAKQGPRNLMEAVRDGAKVDRDVEESRLRKRQKRLNPESAQAGSRAGSVAPGTPGPGAAPETETAAKAPSKKELKKGAAAARLAEASSTASTNQTLSTLMGGFGRKKKEYSWLQKSGAGGGASSSRAAAGETTTAAAGAAPKAPEKTALTSDPRYPRLGTWREDKEKGKNIQLRDWVTALEMDAIEPRAIQDAYLKLDASAPKDRG</sequence>
<evidence type="ECO:0000256" key="1">
    <source>
        <dbReference type="SAM" id="MobiDB-lite"/>
    </source>
</evidence>
<accession>A0AAN6MIC9</accession>
<evidence type="ECO:0000313" key="2">
    <source>
        <dbReference type="EMBL" id="KAK3900731.1"/>
    </source>
</evidence>
<evidence type="ECO:0000313" key="3">
    <source>
        <dbReference type="Proteomes" id="UP001303889"/>
    </source>
</evidence>
<feature type="region of interest" description="Disordered" evidence="1">
    <location>
        <begin position="89"/>
        <end position="108"/>
    </location>
</feature>
<dbReference type="EMBL" id="MU855643">
    <property type="protein sequence ID" value="KAK3900731.1"/>
    <property type="molecule type" value="Genomic_DNA"/>
</dbReference>
<feature type="region of interest" description="Disordered" evidence="1">
    <location>
        <begin position="506"/>
        <end position="555"/>
    </location>
</feature>
<organism evidence="2 3">
    <name type="scientific">Staphylotrichum tortipilum</name>
    <dbReference type="NCBI Taxonomy" id="2831512"/>
    <lineage>
        <taxon>Eukaryota</taxon>
        <taxon>Fungi</taxon>
        <taxon>Dikarya</taxon>
        <taxon>Ascomycota</taxon>
        <taxon>Pezizomycotina</taxon>
        <taxon>Sordariomycetes</taxon>
        <taxon>Sordariomycetidae</taxon>
        <taxon>Sordariales</taxon>
        <taxon>Chaetomiaceae</taxon>
        <taxon>Staphylotrichum</taxon>
    </lineage>
</organism>
<feature type="compositionally biased region" description="Low complexity" evidence="1">
    <location>
        <begin position="515"/>
        <end position="540"/>
    </location>
</feature>
<proteinExistence type="predicted"/>
<gene>
    <name evidence="2" type="ORF">C8A05DRAFT_45484</name>
</gene>
<feature type="compositionally biased region" description="Low complexity" evidence="1">
    <location>
        <begin position="469"/>
        <end position="484"/>
    </location>
</feature>
<feature type="region of interest" description="Disordered" evidence="1">
    <location>
        <begin position="114"/>
        <end position="138"/>
    </location>
</feature>
<reference evidence="2" key="2">
    <citation type="submission" date="2023-05" db="EMBL/GenBank/DDBJ databases">
        <authorList>
            <consortium name="Lawrence Berkeley National Laboratory"/>
            <person name="Steindorff A."/>
            <person name="Hensen N."/>
            <person name="Bonometti L."/>
            <person name="Westerberg I."/>
            <person name="Brannstrom I.O."/>
            <person name="Guillou S."/>
            <person name="Cros-Aarteil S."/>
            <person name="Calhoun S."/>
            <person name="Haridas S."/>
            <person name="Kuo A."/>
            <person name="Mondo S."/>
            <person name="Pangilinan J."/>
            <person name="Riley R."/>
            <person name="Labutti K."/>
            <person name="Andreopoulos B."/>
            <person name="Lipzen A."/>
            <person name="Chen C."/>
            <person name="Yanf M."/>
            <person name="Daum C."/>
            <person name="Ng V."/>
            <person name="Clum A."/>
            <person name="Ohm R."/>
            <person name="Martin F."/>
            <person name="Silar P."/>
            <person name="Natvig D."/>
            <person name="Lalanne C."/>
            <person name="Gautier V."/>
            <person name="Ament-Velasquez S.L."/>
            <person name="Kruys A."/>
            <person name="Hutchinson M.I."/>
            <person name="Powell A.J."/>
            <person name="Barry K."/>
            <person name="Miller A.N."/>
            <person name="Grigoriev I.V."/>
            <person name="Debuchy R."/>
            <person name="Gladieux P."/>
            <person name="Thoren M.H."/>
            <person name="Johannesson H."/>
        </authorList>
    </citation>
    <scope>NUCLEOTIDE SEQUENCE</scope>
    <source>
        <strain evidence="2">CBS 103.79</strain>
    </source>
</reference>
<evidence type="ECO:0008006" key="4">
    <source>
        <dbReference type="Google" id="ProtNLM"/>
    </source>
</evidence>
<name>A0AAN6MIC9_9PEZI</name>
<feature type="region of interest" description="Disordered" evidence="1">
    <location>
        <begin position="1"/>
        <end position="70"/>
    </location>
</feature>
<reference evidence="2" key="1">
    <citation type="journal article" date="2023" name="Mol. Phylogenet. Evol.">
        <title>Genome-scale phylogeny and comparative genomics of the fungal order Sordariales.</title>
        <authorList>
            <person name="Hensen N."/>
            <person name="Bonometti L."/>
            <person name="Westerberg I."/>
            <person name="Brannstrom I.O."/>
            <person name="Guillou S."/>
            <person name="Cros-Aarteil S."/>
            <person name="Calhoun S."/>
            <person name="Haridas S."/>
            <person name="Kuo A."/>
            <person name="Mondo S."/>
            <person name="Pangilinan J."/>
            <person name="Riley R."/>
            <person name="LaButti K."/>
            <person name="Andreopoulos B."/>
            <person name="Lipzen A."/>
            <person name="Chen C."/>
            <person name="Yan M."/>
            <person name="Daum C."/>
            <person name="Ng V."/>
            <person name="Clum A."/>
            <person name="Steindorff A."/>
            <person name="Ohm R.A."/>
            <person name="Martin F."/>
            <person name="Silar P."/>
            <person name="Natvig D.O."/>
            <person name="Lalanne C."/>
            <person name="Gautier V."/>
            <person name="Ament-Velasquez S.L."/>
            <person name="Kruys A."/>
            <person name="Hutchinson M.I."/>
            <person name="Powell A.J."/>
            <person name="Barry K."/>
            <person name="Miller A.N."/>
            <person name="Grigoriev I.V."/>
            <person name="Debuchy R."/>
            <person name="Gladieux P."/>
            <person name="Hiltunen Thoren M."/>
            <person name="Johannesson H."/>
        </authorList>
    </citation>
    <scope>NUCLEOTIDE SEQUENCE</scope>
    <source>
        <strain evidence="2">CBS 103.79</strain>
    </source>
</reference>
<dbReference type="AlphaFoldDB" id="A0AAN6MIC9"/>